<dbReference type="EMBL" id="KQ947408">
    <property type="protein sequence ID" value="KUJ21457.1"/>
    <property type="molecule type" value="Genomic_DNA"/>
</dbReference>
<dbReference type="Proteomes" id="UP000070700">
    <property type="component" value="Unassembled WGS sequence"/>
</dbReference>
<dbReference type="GeneID" id="28820265"/>
<evidence type="ECO:0008006" key="4">
    <source>
        <dbReference type="Google" id="ProtNLM"/>
    </source>
</evidence>
<dbReference type="KEGG" id="psco:LY89DRAFT_610019"/>
<reference evidence="2 3" key="1">
    <citation type="submission" date="2015-10" db="EMBL/GenBank/DDBJ databases">
        <title>Full genome of DAOMC 229536 Phialocephala scopiformis, a fungal endophyte of spruce producing the potent anti-insectan compound rugulosin.</title>
        <authorList>
            <consortium name="DOE Joint Genome Institute"/>
            <person name="Walker A.K."/>
            <person name="Frasz S.L."/>
            <person name="Seifert K.A."/>
            <person name="Miller J.D."/>
            <person name="Mondo S.J."/>
            <person name="Labutti K."/>
            <person name="Lipzen A."/>
            <person name="Dockter R."/>
            <person name="Kennedy M."/>
            <person name="Grigoriev I.V."/>
            <person name="Spatafora J.W."/>
        </authorList>
    </citation>
    <scope>NUCLEOTIDE SEQUENCE [LARGE SCALE GENOMIC DNA]</scope>
    <source>
        <strain evidence="2 3">CBS 120377</strain>
    </source>
</reference>
<evidence type="ECO:0000313" key="3">
    <source>
        <dbReference type="Proteomes" id="UP000070700"/>
    </source>
</evidence>
<protein>
    <recommendedName>
        <fullName evidence="4">Fungal N-terminal domain-containing protein</fullName>
    </recommendedName>
</protein>
<feature type="non-terminal residue" evidence="2">
    <location>
        <position position="174"/>
    </location>
</feature>
<feature type="coiled-coil region" evidence="1">
    <location>
        <begin position="31"/>
        <end position="94"/>
    </location>
</feature>
<sequence>MSFGFGVGDFITVSTLTLKLYRSFKGAPGEFQELSRQLESLHIVLADLNDQIHNPNSLLNLDGTTRHAELNTIHDNLVQTMEELEDIHERHQRMGRIAWSRFKLGLRDLATLRAKLTVQITTLNGFMGSLTLGALGRMEPMLQRIYELLEERVTGNRVMAQTILSAASCPDDSG</sequence>
<gene>
    <name evidence="2" type="ORF">LY89DRAFT_610019</name>
</gene>
<evidence type="ECO:0000256" key="1">
    <source>
        <dbReference type="SAM" id="Coils"/>
    </source>
</evidence>
<proteinExistence type="predicted"/>
<dbReference type="AlphaFoldDB" id="A0A194XNZ6"/>
<dbReference type="OrthoDB" id="7464126at2759"/>
<name>A0A194XNZ6_MOLSC</name>
<organism evidence="2 3">
    <name type="scientific">Mollisia scopiformis</name>
    <name type="common">Conifer needle endophyte fungus</name>
    <name type="synonym">Phialocephala scopiformis</name>
    <dbReference type="NCBI Taxonomy" id="149040"/>
    <lineage>
        <taxon>Eukaryota</taxon>
        <taxon>Fungi</taxon>
        <taxon>Dikarya</taxon>
        <taxon>Ascomycota</taxon>
        <taxon>Pezizomycotina</taxon>
        <taxon>Leotiomycetes</taxon>
        <taxon>Helotiales</taxon>
        <taxon>Mollisiaceae</taxon>
        <taxon>Mollisia</taxon>
    </lineage>
</organism>
<accession>A0A194XNZ6</accession>
<keyword evidence="1" id="KW-0175">Coiled coil</keyword>
<dbReference type="InParanoid" id="A0A194XNZ6"/>
<evidence type="ECO:0000313" key="2">
    <source>
        <dbReference type="EMBL" id="KUJ21457.1"/>
    </source>
</evidence>
<dbReference type="RefSeq" id="XP_018075812.1">
    <property type="nucleotide sequence ID" value="XM_018210539.1"/>
</dbReference>
<keyword evidence="3" id="KW-1185">Reference proteome</keyword>